<gene>
    <name evidence="1" type="ORF">BJI46_04475</name>
</gene>
<accession>A0A1E7R324</accession>
<evidence type="ECO:0000313" key="2">
    <source>
        <dbReference type="Proteomes" id="UP000185895"/>
    </source>
</evidence>
<sequence>MENNTTLSFTAFSDDHHSTMIDQMTVENQGERISLYGSLQICCDQQGLANAKQLQHILADAIAYLEQQNLPEKLIYPNDAEEIENPFL</sequence>
<keyword evidence="2" id="KW-1185">Reference proteome</keyword>
<protein>
    <submittedName>
        <fullName evidence="1">Uncharacterized protein</fullName>
    </submittedName>
</protein>
<dbReference type="RefSeq" id="WP_070070514.1">
    <property type="nucleotide sequence ID" value="NZ_MKKK01000045.1"/>
</dbReference>
<proteinExistence type="predicted"/>
<comment type="caution">
    <text evidence="1">The sequence shown here is derived from an EMBL/GenBank/DDBJ whole genome shotgun (WGS) entry which is preliminary data.</text>
</comment>
<name>A0A1E7R324_9GAMM</name>
<reference evidence="1 2" key="1">
    <citation type="submission" date="2016-09" db="EMBL/GenBank/DDBJ databases">
        <authorList>
            <person name="Capua I."/>
            <person name="De Benedictis P."/>
            <person name="Joannis T."/>
            <person name="Lombin L.H."/>
            <person name="Cattoli G."/>
        </authorList>
    </citation>
    <scope>NUCLEOTIDE SEQUENCE [LARGE SCALE GENOMIC DNA]</scope>
    <source>
        <strain evidence="1 2">ANC 4671</strain>
    </source>
</reference>
<organism evidence="1 2">
    <name type="scientific">Acinetobacter qingfengensis</name>
    <dbReference type="NCBI Taxonomy" id="1262585"/>
    <lineage>
        <taxon>Bacteria</taxon>
        <taxon>Pseudomonadati</taxon>
        <taxon>Pseudomonadota</taxon>
        <taxon>Gammaproteobacteria</taxon>
        <taxon>Moraxellales</taxon>
        <taxon>Moraxellaceae</taxon>
        <taxon>Acinetobacter</taxon>
    </lineage>
</organism>
<dbReference type="AlphaFoldDB" id="A0A1E7R324"/>
<dbReference type="Proteomes" id="UP000185895">
    <property type="component" value="Unassembled WGS sequence"/>
</dbReference>
<dbReference type="EMBL" id="MKKK01000045">
    <property type="protein sequence ID" value="OEY93704.1"/>
    <property type="molecule type" value="Genomic_DNA"/>
</dbReference>
<dbReference type="STRING" id="1262585.BJI46_04475"/>
<evidence type="ECO:0000313" key="1">
    <source>
        <dbReference type="EMBL" id="OEY93704.1"/>
    </source>
</evidence>